<organism evidence="7 8">
    <name type="scientific">Salpingoeca rosetta (strain ATCC 50818 / BSB-021)</name>
    <dbReference type="NCBI Taxonomy" id="946362"/>
    <lineage>
        <taxon>Eukaryota</taxon>
        <taxon>Choanoflagellata</taxon>
        <taxon>Craspedida</taxon>
        <taxon>Salpingoecidae</taxon>
        <taxon>Salpingoeca</taxon>
    </lineage>
</organism>
<evidence type="ECO:0000313" key="8">
    <source>
        <dbReference type="Proteomes" id="UP000007799"/>
    </source>
</evidence>
<dbReference type="GO" id="GO:0003676">
    <property type="term" value="F:nucleic acid binding"/>
    <property type="evidence" value="ECO:0007669"/>
    <property type="project" value="InterPro"/>
</dbReference>
<dbReference type="GO" id="GO:0046872">
    <property type="term" value="F:metal ion binding"/>
    <property type="evidence" value="ECO:0007669"/>
    <property type="project" value="UniProtKB-KW"/>
</dbReference>
<dbReference type="PANTHER" id="PTHR13966">
    <property type="entry name" value="ENDONUCLEASE RELATED"/>
    <property type="match status" value="1"/>
</dbReference>
<evidence type="ECO:0008006" key="9">
    <source>
        <dbReference type="Google" id="ProtNLM"/>
    </source>
</evidence>
<dbReference type="RefSeq" id="XP_004989633.1">
    <property type="nucleotide sequence ID" value="XM_004989576.1"/>
</dbReference>
<feature type="chain" id="PRO_5003288722" description="Endonuclease" evidence="4">
    <location>
        <begin position="22"/>
        <end position="329"/>
    </location>
</feature>
<reference evidence="7" key="1">
    <citation type="submission" date="2009-08" db="EMBL/GenBank/DDBJ databases">
        <title>Annotation of Salpingoeca rosetta.</title>
        <authorList>
            <consortium name="The Broad Institute Genome Sequencing Platform"/>
            <person name="Russ C."/>
            <person name="Cuomo C."/>
            <person name="Burger G."/>
            <person name="Gray M.W."/>
            <person name="Holland P.W.H."/>
            <person name="King N."/>
            <person name="Lang F.B.F."/>
            <person name="Roger A.J."/>
            <person name="Ruiz-Trillo I."/>
            <person name="Young S.K."/>
            <person name="Zeng Q."/>
            <person name="Gargeya S."/>
            <person name="Alvarado L."/>
            <person name="Berlin A."/>
            <person name="Chapman S.B."/>
            <person name="Chen Z."/>
            <person name="Freedman E."/>
            <person name="Gellesch M."/>
            <person name="Goldberg J."/>
            <person name="Griggs A."/>
            <person name="Gujja S."/>
            <person name="Heilman E."/>
            <person name="Heiman D."/>
            <person name="Howarth C."/>
            <person name="Mehta T."/>
            <person name="Neiman D."/>
            <person name="Pearson M."/>
            <person name="Roberts A."/>
            <person name="Saif S."/>
            <person name="Shea T."/>
            <person name="Shenoy N."/>
            <person name="Sisk P."/>
            <person name="Stolte C."/>
            <person name="Sykes S."/>
            <person name="White J."/>
            <person name="Yandava C."/>
            <person name="Haas B."/>
            <person name="Nusbaum C."/>
            <person name="Birren B."/>
        </authorList>
    </citation>
    <scope>NUCLEOTIDE SEQUENCE</scope>
    <source>
        <strain evidence="7">ATCC 50818</strain>
    </source>
</reference>
<dbReference type="InterPro" id="IPR044925">
    <property type="entry name" value="His-Me_finger_sf"/>
</dbReference>
<proteinExistence type="inferred from homology"/>
<feature type="binding site" evidence="3">
    <location>
        <position position="139"/>
    </location>
    <ligand>
        <name>Mg(2+)</name>
        <dbReference type="ChEBI" id="CHEBI:18420"/>
        <note>catalytic</note>
    </ligand>
</feature>
<keyword evidence="8" id="KW-1185">Reference proteome</keyword>
<feature type="domain" description="DNA/RNA non-specific endonuclease/pyrophosphatase/phosphodiesterase" evidence="6">
    <location>
        <begin position="42"/>
        <end position="254"/>
    </location>
</feature>
<dbReference type="Pfam" id="PF01223">
    <property type="entry name" value="Endonuclease_NS"/>
    <property type="match status" value="1"/>
</dbReference>
<feature type="domain" description="ENPP1-3/EXOG-like endonuclease/phosphodiesterase" evidence="5">
    <location>
        <begin position="43"/>
        <end position="254"/>
    </location>
</feature>
<dbReference type="Proteomes" id="UP000007799">
    <property type="component" value="Unassembled WGS sequence"/>
</dbReference>
<dbReference type="AlphaFoldDB" id="F2UMG1"/>
<dbReference type="GO" id="GO:0000014">
    <property type="term" value="F:single-stranded DNA endodeoxyribonuclease activity"/>
    <property type="evidence" value="ECO:0007669"/>
    <property type="project" value="TreeGrafter"/>
</dbReference>
<name>F2UMG1_SALR5</name>
<dbReference type="CDD" id="cd00091">
    <property type="entry name" value="NUC"/>
    <property type="match status" value="1"/>
</dbReference>
<gene>
    <name evidence="7" type="ORF">PTSG_09377</name>
</gene>
<comment type="similarity">
    <text evidence="1">Belongs to the DNA/RNA non-specific endonuclease family.</text>
</comment>
<dbReference type="InterPro" id="IPR001604">
    <property type="entry name" value="Endo_G_ENPP1-like_dom"/>
</dbReference>
<evidence type="ECO:0000256" key="4">
    <source>
        <dbReference type="SAM" id="SignalP"/>
    </source>
</evidence>
<feature type="signal peptide" evidence="4">
    <location>
        <begin position="1"/>
        <end position="21"/>
    </location>
</feature>
<dbReference type="GO" id="GO:0004521">
    <property type="term" value="F:RNA endonuclease activity"/>
    <property type="evidence" value="ECO:0007669"/>
    <property type="project" value="TreeGrafter"/>
</dbReference>
<dbReference type="GO" id="GO:0005743">
    <property type="term" value="C:mitochondrial inner membrane"/>
    <property type="evidence" value="ECO:0007669"/>
    <property type="project" value="TreeGrafter"/>
</dbReference>
<evidence type="ECO:0000256" key="3">
    <source>
        <dbReference type="PIRSR" id="PIRSR640255-2"/>
    </source>
</evidence>
<evidence type="ECO:0000256" key="1">
    <source>
        <dbReference type="ARBA" id="ARBA00010052"/>
    </source>
</evidence>
<dbReference type="InParanoid" id="F2UMG1"/>
<dbReference type="GO" id="GO:0006309">
    <property type="term" value="P:apoptotic DNA fragmentation"/>
    <property type="evidence" value="ECO:0007669"/>
    <property type="project" value="TreeGrafter"/>
</dbReference>
<dbReference type="SMART" id="SM00892">
    <property type="entry name" value="Endonuclease_NS"/>
    <property type="match status" value="1"/>
</dbReference>
<keyword evidence="3" id="KW-0479">Metal-binding</keyword>
<dbReference type="InterPro" id="IPR020821">
    <property type="entry name" value="ENPP1-3/EXOG-like_nuc-like"/>
</dbReference>
<dbReference type="SUPFAM" id="SSF54060">
    <property type="entry name" value="His-Me finger endonucleases"/>
    <property type="match status" value="1"/>
</dbReference>
<dbReference type="eggNOG" id="KOG3721">
    <property type="taxonomic scope" value="Eukaryota"/>
</dbReference>
<feature type="active site" description="Proton acceptor" evidence="2">
    <location>
        <position position="107"/>
    </location>
</feature>
<accession>F2UMG1</accession>
<protein>
    <recommendedName>
        <fullName evidence="9">Endonuclease</fullName>
    </recommendedName>
</protein>
<dbReference type="OMA" id="TCKLMGF"/>
<dbReference type="KEGG" id="sre:PTSG_09377"/>
<dbReference type="OrthoDB" id="5418055at2759"/>
<dbReference type="SMART" id="SM00477">
    <property type="entry name" value="NUC"/>
    <property type="match status" value="1"/>
</dbReference>
<dbReference type="GeneID" id="16070184"/>
<dbReference type="STRING" id="946362.F2UMG1"/>
<evidence type="ECO:0000313" key="7">
    <source>
        <dbReference type="EMBL" id="EGD78310.1"/>
    </source>
</evidence>
<dbReference type="InterPro" id="IPR040255">
    <property type="entry name" value="Non-specific_endonuclease"/>
</dbReference>
<evidence type="ECO:0000259" key="5">
    <source>
        <dbReference type="SMART" id="SM00477"/>
    </source>
</evidence>
<sequence length="329" mass="37772">MAWRAVPTFTTSPALTLLLLASRDTTEYAAKYGLPSEGNVVHKAGYIASLNYQTRTPNWVLQHLTKDLQEEVHAHRSSFPFFEDEAVPSLFRAQLRDYQRSGFSRGHLAAASDNKFSEAAMRDSFALSSNIVPQEMSMNGCDWLRLERMSRGLTNKFKHVFVVSGPMYLAERDHTNNCMAVRYQVVGPNQVAAPTHMFKVILAENDQGEDRAVAAFVMPNRPIRDNEPLYRYQVPLVELERSTGLRFFPKLDRSELTRDVCVTAGCEHVGDERVLAWRRFGLLKIARNIEELDSVWAQCEQTGFERDWVRNMYKREYDKRKAQLERGAK</sequence>
<dbReference type="EMBL" id="GL832982">
    <property type="protein sequence ID" value="EGD78310.1"/>
    <property type="molecule type" value="Genomic_DNA"/>
</dbReference>
<dbReference type="InterPro" id="IPR044929">
    <property type="entry name" value="DNA/RNA_non-sp_Endonuclease_sf"/>
</dbReference>
<evidence type="ECO:0000256" key="2">
    <source>
        <dbReference type="PIRSR" id="PIRSR640255-1"/>
    </source>
</evidence>
<dbReference type="PANTHER" id="PTHR13966:SF5">
    <property type="entry name" value="ENDONUCLEASE G, MITOCHONDRIAL"/>
    <property type="match status" value="1"/>
</dbReference>
<keyword evidence="4" id="KW-0732">Signal</keyword>
<evidence type="ECO:0000259" key="6">
    <source>
        <dbReference type="SMART" id="SM00892"/>
    </source>
</evidence>
<dbReference type="GO" id="GO:0005634">
    <property type="term" value="C:nucleus"/>
    <property type="evidence" value="ECO:0007669"/>
    <property type="project" value="TreeGrafter"/>
</dbReference>
<dbReference type="Gene3D" id="3.40.570.10">
    <property type="entry name" value="Extracellular Endonuclease, subunit A"/>
    <property type="match status" value="1"/>
</dbReference>